<organism evidence="1 2">
    <name type="scientific">Carboxylicivirga linearis</name>
    <dbReference type="NCBI Taxonomy" id="1628157"/>
    <lineage>
        <taxon>Bacteria</taxon>
        <taxon>Pseudomonadati</taxon>
        <taxon>Bacteroidota</taxon>
        <taxon>Bacteroidia</taxon>
        <taxon>Marinilabiliales</taxon>
        <taxon>Marinilabiliaceae</taxon>
        <taxon>Carboxylicivirga</taxon>
    </lineage>
</organism>
<accession>A0ABS5JYC6</accession>
<proteinExistence type="predicted"/>
<dbReference type="RefSeq" id="WP_212216551.1">
    <property type="nucleotide sequence ID" value="NZ_JAGUCO010000009.1"/>
</dbReference>
<dbReference type="NCBIfam" id="TIGR03519">
    <property type="entry name" value="T9SS_PorP_fam"/>
    <property type="match status" value="1"/>
</dbReference>
<comment type="caution">
    <text evidence="1">The sequence shown here is derived from an EMBL/GenBank/DDBJ whole genome shotgun (WGS) entry which is preliminary data.</text>
</comment>
<dbReference type="Proteomes" id="UP000708576">
    <property type="component" value="Unassembled WGS sequence"/>
</dbReference>
<keyword evidence="2" id="KW-1185">Reference proteome</keyword>
<dbReference type="Pfam" id="PF11751">
    <property type="entry name" value="PorP_SprF"/>
    <property type="match status" value="1"/>
</dbReference>
<evidence type="ECO:0000313" key="1">
    <source>
        <dbReference type="EMBL" id="MBS2099311.1"/>
    </source>
</evidence>
<reference evidence="1 2" key="1">
    <citation type="journal article" date="2015" name="Int. J. Syst. Evol. Microbiol.">
        <title>Carboxylicivirga linearis sp. nov., isolated from a sea cucumber culture pond.</title>
        <authorList>
            <person name="Wang F.Q."/>
            <person name="Zhou Y.X."/>
            <person name="Lin X.Z."/>
            <person name="Chen G.J."/>
            <person name="Du Z.J."/>
        </authorList>
    </citation>
    <scope>NUCLEOTIDE SEQUENCE [LARGE SCALE GENOMIC DNA]</scope>
    <source>
        <strain evidence="1 2">FB218</strain>
    </source>
</reference>
<sequence length="336" mass="37687">MKKIFAIVFGLTITLTVVNGQKYYLTNQYVYDLFQMNPSTAAFQKNCITMNGFYQKQWFGTDLAPTTQILSLQMPIGGQLGSGTYVYNDRNGNYKEMGLNQAFSYEILLLKKRRKVMTLSFGLSVLLEQTSLDMSNLLDGGAFDPIITGAGENGFGINASTGAVLKYNETHIGFAVTNLLPENNSMFNSIYEPKRVLDFNIHAGGSFKIADRDLYLEPTVMLRKNVLTDSRLDLNLKAYLPTPNPDWATWGLVAYRHTVDHQFGKSLGMAVTGGVVYQQFSVGLEYQLGLTTAQLDYGSNYQLVLSYRICRDRSKGAIPCSKIRHNKKTNYKFLGY</sequence>
<name>A0ABS5JYC6_9BACT</name>
<evidence type="ECO:0000313" key="2">
    <source>
        <dbReference type="Proteomes" id="UP000708576"/>
    </source>
</evidence>
<protein>
    <submittedName>
        <fullName evidence="1">PorP/SprF family type IX secretion system membrane protein</fullName>
    </submittedName>
</protein>
<gene>
    <name evidence="1" type="ORF">KEM10_13540</name>
</gene>
<dbReference type="InterPro" id="IPR019861">
    <property type="entry name" value="PorP/SprF_Bacteroidetes"/>
</dbReference>
<dbReference type="EMBL" id="JAGUCO010000009">
    <property type="protein sequence ID" value="MBS2099311.1"/>
    <property type="molecule type" value="Genomic_DNA"/>
</dbReference>